<dbReference type="PANTHER" id="PTHR42983:SF1">
    <property type="entry name" value="IRON-MOLYBDENUM PROTEIN"/>
    <property type="match status" value="1"/>
</dbReference>
<dbReference type="AlphaFoldDB" id="A0A7Z7LEK9"/>
<dbReference type="CDD" id="cd00851">
    <property type="entry name" value="MTH1175"/>
    <property type="match status" value="1"/>
</dbReference>
<gene>
    <name evidence="2" type="ORF">MESINF_1160</name>
</gene>
<dbReference type="Gene3D" id="3.30.420.130">
    <property type="entry name" value="Dinitrogenase iron-molybdenum cofactor biosynthesis domain"/>
    <property type="match status" value="1"/>
</dbReference>
<dbReference type="InterPro" id="IPR033913">
    <property type="entry name" value="MTH1175_dom"/>
</dbReference>
<dbReference type="EMBL" id="LS974202">
    <property type="protein sequence ID" value="SSC12604.1"/>
    <property type="molecule type" value="Genomic_DNA"/>
</dbReference>
<dbReference type="InterPro" id="IPR036105">
    <property type="entry name" value="DiNase_FeMo-co_biosyn_sf"/>
</dbReference>
<organism evidence="2 3">
    <name type="scientific">Mesotoga infera</name>
    <dbReference type="NCBI Taxonomy" id="1236046"/>
    <lineage>
        <taxon>Bacteria</taxon>
        <taxon>Thermotogati</taxon>
        <taxon>Thermotogota</taxon>
        <taxon>Thermotogae</taxon>
        <taxon>Kosmotogales</taxon>
        <taxon>Kosmotogaceae</taxon>
        <taxon>Mesotoga</taxon>
    </lineage>
</organism>
<accession>A0A7Z7LEK9</accession>
<dbReference type="Pfam" id="PF02579">
    <property type="entry name" value="Nitro_FeMo-Co"/>
    <property type="match status" value="1"/>
</dbReference>
<name>A0A7Z7LEK9_9BACT</name>
<dbReference type="RefSeq" id="WP_169698894.1">
    <property type="nucleotide sequence ID" value="NZ_LS974202.1"/>
</dbReference>
<feature type="domain" description="Dinitrogenase iron-molybdenum cofactor biosynthesis" evidence="1">
    <location>
        <begin position="14"/>
        <end position="103"/>
    </location>
</feature>
<keyword evidence="3" id="KW-1185">Reference proteome</keyword>
<evidence type="ECO:0000313" key="3">
    <source>
        <dbReference type="Proteomes" id="UP000250796"/>
    </source>
</evidence>
<sequence>MKIAIPVIDNAGLESRISEHFGHAPYFAFVVAENGGILSHEIVSNPFEEHQPGQIPDFVKSHGANVIITRGMGSRAKQFFQALGIEAITGAGGTVKELVESYLDGKLQSRDYEPEGHGQHHNH</sequence>
<evidence type="ECO:0000313" key="2">
    <source>
        <dbReference type="EMBL" id="SSC12604.1"/>
    </source>
</evidence>
<reference evidence="2 3" key="1">
    <citation type="submission" date="2017-01" db="EMBL/GenBank/DDBJ databases">
        <authorList>
            <person name="Erauso G."/>
        </authorList>
    </citation>
    <scope>NUCLEOTIDE SEQUENCE [LARGE SCALE GENOMIC DNA]</scope>
    <source>
        <strain evidence="2">MESINF1</strain>
    </source>
</reference>
<dbReference type="KEGG" id="minf:MESINF_1160"/>
<evidence type="ECO:0000259" key="1">
    <source>
        <dbReference type="Pfam" id="PF02579"/>
    </source>
</evidence>
<dbReference type="SUPFAM" id="SSF53146">
    <property type="entry name" value="Nitrogenase accessory factor-like"/>
    <property type="match status" value="1"/>
</dbReference>
<protein>
    <recommendedName>
        <fullName evidence="1">Dinitrogenase iron-molybdenum cofactor biosynthesis domain-containing protein</fullName>
    </recommendedName>
</protein>
<dbReference type="Proteomes" id="UP000250796">
    <property type="component" value="Chromosome MESINF"/>
</dbReference>
<dbReference type="InterPro" id="IPR003731">
    <property type="entry name" value="Di-Nase_FeMo-co_biosynth"/>
</dbReference>
<proteinExistence type="predicted"/>
<dbReference type="PANTHER" id="PTHR42983">
    <property type="entry name" value="DINITROGENASE IRON-MOLYBDENUM COFACTOR PROTEIN-RELATED"/>
    <property type="match status" value="1"/>
</dbReference>